<keyword evidence="6" id="KW-0256">Endoplasmic reticulum</keyword>
<dbReference type="Gene3D" id="3.40.640.10">
    <property type="entry name" value="Type I PLP-dependent aspartate aminotransferase-like (Major domain)"/>
    <property type="match status" value="1"/>
</dbReference>
<evidence type="ECO:0000256" key="7">
    <source>
        <dbReference type="ARBA" id="ARBA00022898"/>
    </source>
</evidence>
<dbReference type="GO" id="GO:0030170">
    <property type="term" value="F:pyridoxal phosphate binding"/>
    <property type="evidence" value="ECO:0007669"/>
    <property type="project" value="InterPro"/>
</dbReference>
<keyword evidence="11" id="KW-0472">Membrane</keyword>
<evidence type="ECO:0000256" key="1">
    <source>
        <dbReference type="ARBA" id="ARBA00001933"/>
    </source>
</evidence>
<dbReference type="SUPFAM" id="SSF53383">
    <property type="entry name" value="PLP-dependent transferases"/>
    <property type="match status" value="1"/>
</dbReference>
<dbReference type="Proteomes" id="UP000182466">
    <property type="component" value="Unassembled WGS sequence"/>
</dbReference>
<comment type="cofactor">
    <cofactor evidence="1 14 15">
        <name>pyridoxal 5'-phosphate</name>
        <dbReference type="ChEBI" id="CHEBI:597326"/>
    </cofactor>
</comment>
<reference evidence="16 17" key="1">
    <citation type="submission" date="2016-10" db="EMBL/GenBank/DDBJ databases">
        <authorList>
            <person name="de Groot N.N."/>
        </authorList>
    </citation>
    <scope>NUCLEOTIDE SEQUENCE [LARGE SCALE GENOMIC DNA]</scope>
    <source>
        <strain evidence="16 17">CGMCC 1.10959</strain>
    </source>
</reference>
<keyword evidence="12 15" id="KW-0456">Lyase</keyword>
<evidence type="ECO:0000313" key="17">
    <source>
        <dbReference type="Proteomes" id="UP000182466"/>
    </source>
</evidence>
<keyword evidence="9" id="KW-1133">Transmembrane helix</keyword>
<evidence type="ECO:0000256" key="9">
    <source>
        <dbReference type="ARBA" id="ARBA00022989"/>
    </source>
</evidence>
<dbReference type="eggNOG" id="COG0076">
    <property type="taxonomic scope" value="Bacteria"/>
</dbReference>
<evidence type="ECO:0000256" key="8">
    <source>
        <dbReference type="ARBA" id="ARBA00022919"/>
    </source>
</evidence>
<dbReference type="GO" id="GO:0006665">
    <property type="term" value="P:sphingolipid metabolic process"/>
    <property type="evidence" value="ECO:0007669"/>
    <property type="project" value="UniProtKB-KW"/>
</dbReference>
<evidence type="ECO:0000256" key="10">
    <source>
        <dbReference type="ARBA" id="ARBA00023098"/>
    </source>
</evidence>
<evidence type="ECO:0000256" key="15">
    <source>
        <dbReference type="RuleBase" id="RU000382"/>
    </source>
</evidence>
<dbReference type="EMBL" id="FPAW01000014">
    <property type="protein sequence ID" value="SFT94707.1"/>
    <property type="molecule type" value="Genomic_DNA"/>
</dbReference>
<dbReference type="AlphaFoldDB" id="A0A1I7C5J8"/>
<evidence type="ECO:0000256" key="4">
    <source>
        <dbReference type="ARBA" id="ARBA00004991"/>
    </source>
</evidence>
<comment type="similarity">
    <text evidence="13">Belongs to the group II decarboxylase family. Sphingosine-1-phosphate lyase subfamily.</text>
</comment>
<keyword evidence="7 14" id="KW-0663">Pyridoxal phosphate</keyword>
<evidence type="ECO:0000256" key="6">
    <source>
        <dbReference type="ARBA" id="ARBA00022824"/>
    </source>
</evidence>
<keyword evidence="5" id="KW-0812">Transmembrane</keyword>
<protein>
    <submittedName>
        <fullName evidence="16">Glutamate or tyrosine decarboxylase</fullName>
    </submittedName>
</protein>
<feature type="modified residue" description="N6-(pyridoxal phosphate)lysine" evidence="14">
    <location>
        <position position="243"/>
    </location>
</feature>
<accession>A0A1I7C5J8</accession>
<name>A0A1I7C5J8_9RHOB</name>
<organism evidence="16 17">
    <name type="scientific">Sedimentitalea nanhaiensis</name>
    <dbReference type="NCBI Taxonomy" id="999627"/>
    <lineage>
        <taxon>Bacteria</taxon>
        <taxon>Pseudomonadati</taxon>
        <taxon>Pseudomonadota</taxon>
        <taxon>Alphaproteobacteria</taxon>
        <taxon>Rhodobacterales</taxon>
        <taxon>Paracoccaceae</taxon>
        <taxon>Sedimentitalea</taxon>
    </lineage>
</organism>
<dbReference type="GO" id="GO:0016830">
    <property type="term" value="F:carbon-carbon lyase activity"/>
    <property type="evidence" value="ECO:0007669"/>
    <property type="project" value="InterPro"/>
</dbReference>
<dbReference type="Gene3D" id="6.10.140.2150">
    <property type="match status" value="1"/>
</dbReference>
<dbReference type="PANTHER" id="PTHR42735">
    <property type="match status" value="1"/>
</dbReference>
<dbReference type="GO" id="GO:0016020">
    <property type="term" value="C:membrane"/>
    <property type="evidence" value="ECO:0007669"/>
    <property type="project" value="GOC"/>
</dbReference>
<evidence type="ECO:0000256" key="14">
    <source>
        <dbReference type="PIRSR" id="PIRSR602129-50"/>
    </source>
</evidence>
<comment type="subcellular location">
    <subcellularLocation>
        <location evidence="2">Endoplasmic reticulum membrane</location>
        <topology evidence="2">Single-pass membrane protein</topology>
    </subcellularLocation>
</comment>
<dbReference type="InterPro" id="IPR015422">
    <property type="entry name" value="PyrdxlP-dep_Trfase_small"/>
</dbReference>
<dbReference type="FunFam" id="3.40.640.10:FF:000020">
    <property type="entry name" value="sphingosine-1-phosphate lyase 1"/>
    <property type="match status" value="1"/>
</dbReference>
<comment type="pathway">
    <text evidence="4">Sphingolipid metabolism.</text>
</comment>
<dbReference type="InterPro" id="IPR015424">
    <property type="entry name" value="PyrdxlP-dep_Trfase"/>
</dbReference>
<dbReference type="GO" id="GO:0019752">
    <property type="term" value="P:carboxylic acid metabolic process"/>
    <property type="evidence" value="ECO:0007669"/>
    <property type="project" value="InterPro"/>
</dbReference>
<evidence type="ECO:0000256" key="3">
    <source>
        <dbReference type="ARBA" id="ARBA00004760"/>
    </source>
</evidence>
<keyword evidence="17" id="KW-1185">Reference proteome</keyword>
<dbReference type="RefSeq" id="WP_051372547.1">
    <property type="nucleotide sequence ID" value="NZ_FPAW01000014.1"/>
</dbReference>
<keyword evidence="10" id="KW-0443">Lipid metabolism</keyword>
<dbReference type="InterPro" id="IPR050477">
    <property type="entry name" value="GrpII_AminoAcid_Decarb"/>
</dbReference>
<evidence type="ECO:0000256" key="2">
    <source>
        <dbReference type="ARBA" id="ARBA00004389"/>
    </source>
</evidence>
<dbReference type="PANTHER" id="PTHR42735:SF6">
    <property type="entry name" value="SPHINGOSINE-1-PHOSPHATE LYASE 1"/>
    <property type="match status" value="1"/>
</dbReference>
<evidence type="ECO:0000256" key="11">
    <source>
        <dbReference type="ARBA" id="ARBA00023136"/>
    </source>
</evidence>
<dbReference type="InterPro" id="IPR015421">
    <property type="entry name" value="PyrdxlP-dep_Trfase_major"/>
</dbReference>
<gene>
    <name evidence="16" type="ORF">SAMN05216236_11486</name>
</gene>
<sequence length="473" mass="51890">MDRPSLPPQGRPEAEVLDDLKRFGQNDPDYRNHRIWSLVYHLDDAHDDFTAAAYRQYSSANGLNPAAFQSLKRMESEIVAMVATLLHGGPETCGVLTAGGTESCLMAVKTYRDMARKRRGVHRPNMAIPATAHVAWFKAAEYFGVTPRLLPMTADLATDVTRLNRKIDRNTVMVLGSAPEYPHGTIDAIAAMGKTAARRHVPLHIDACVGGMILPFMAMNGADLPEWDFRVPGVTSISTDLHKYGYTSKGASLILYRNLDLLKYQMFVYQDWPGGVFASPALLGTRPGGAYASAWAVMQKLGIQGYRDLAAQTTEAVEILKAGIANIDGLRILGHPQGPLLSFGSTESAVSIFAVADQLETKGWSVNRVQNPDGIHAMVTARHREVTEHYLSDLAQAVATVRADPKLARIGGAATYGMMAHVPLRGMVRAKVLDVFAEMYRAGGGKLRLDNRPRPPVPERLMARYAQWKARRS</sequence>
<dbReference type="InterPro" id="IPR002129">
    <property type="entry name" value="PyrdxlP-dep_de-COase"/>
</dbReference>
<comment type="pathway">
    <text evidence="3">Lipid metabolism; sphingolipid metabolism.</text>
</comment>
<evidence type="ECO:0000256" key="12">
    <source>
        <dbReference type="ARBA" id="ARBA00023239"/>
    </source>
</evidence>
<dbReference type="OrthoDB" id="9803665at2"/>
<evidence type="ECO:0000256" key="13">
    <source>
        <dbReference type="ARBA" id="ARBA00038302"/>
    </source>
</evidence>
<keyword evidence="8" id="KW-0746">Sphingolipid metabolism</keyword>
<evidence type="ECO:0000256" key="5">
    <source>
        <dbReference type="ARBA" id="ARBA00022692"/>
    </source>
</evidence>
<dbReference type="Pfam" id="PF00282">
    <property type="entry name" value="Pyridoxal_deC"/>
    <property type="match status" value="1"/>
</dbReference>
<dbReference type="Gene3D" id="3.90.1150.10">
    <property type="entry name" value="Aspartate Aminotransferase, domain 1"/>
    <property type="match status" value="1"/>
</dbReference>
<dbReference type="STRING" id="999627.SAMN05216236_11486"/>
<evidence type="ECO:0000313" key="16">
    <source>
        <dbReference type="EMBL" id="SFT94707.1"/>
    </source>
</evidence>
<proteinExistence type="inferred from homology"/>